<evidence type="ECO:0000256" key="3">
    <source>
        <dbReference type="ARBA" id="ARBA00022618"/>
    </source>
</evidence>
<dbReference type="OrthoDB" id="4222637at2"/>
<keyword evidence="5" id="KW-0717">Septation</keyword>
<proteinExistence type="inferred from homology"/>
<keyword evidence="8" id="KW-1185">Reference proteome</keyword>
<sequence length="146" mass="15619">MTQPFSSAAETTVTCELEVHVVVGGEPHVSLPAAFHYHRADPYAVRLSIGTTSSGTVNWVFALSLLQDGMSRPVGEGDVLVSPRRSSHGPVIRIVVRSRLGSAVLDMKASPVAHFLDRARELVPAGTEGSYVDMDHIATLLLTADE</sequence>
<evidence type="ECO:0000256" key="4">
    <source>
        <dbReference type="ARBA" id="ARBA00022969"/>
    </source>
</evidence>
<protein>
    <submittedName>
        <fullName evidence="7">SsgA family sporulation/cell division regulator</fullName>
    </submittedName>
</protein>
<keyword evidence="6" id="KW-0131">Cell cycle</keyword>
<dbReference type="GO" id="GO:0030428">
    <property type="term" value="C:cell septum"/>
    <property type="evidence" value="ECO:0007669"/>
    <property type="project" value="UniProtKB-SubCell"/>
</dbReference>
<dbReference type="AlphaFoldDB" id="A0A5N8V828"/>
<evidence type="ECO:0000256" key="2">
    <source>
        <dbReference type="ARBA" id="ARBA00009323"/>
    </source>
</evidence>
<comment type="caution">
    <text evidence="7">The sequence shown here is derived from an EMBL/GenBank/DDBJ whole genome shotgun (WGS) entry which is preliminary data.</text>
</comment>
<dbReference type="InterPro" id="IPR038658">
    <property type="entry name" value="SsgB_sf"/>
</dbReference>
<evidence type="ECO:0000256" key="1">
    <source>
        <dbReference type="ARBA" id="ARBA00004431"/>
    </source>
</evidence>
<keyword evidence="3 7" id="KW-0132">Cell division</keyword>
<gene>
    <name evidence="7" type="ORF">FNH09_02390</name>
</gene>
<evidence type="ECO:0000256" key="6">
    <source>
        <dbReference type="ARBA" id="ARBA00023306"/>
    </source>
</evidence>
<evidence type="ECO:0000256" key="5">
    <source>
        <dbReference type="ARBA" id="ARBA00023210"/>
    </source>
</evidence>
<name>A0A5N8V828_9ACTN</name>
<organism evidence="7 8">
    <name type="scientific">Streptomyces adustus</name>
    <dbReference type="NCBI Taxonomy" id="1609272"/>
    <lineage>
        <taxon>Bacteria</taxon>
        <taxon>Bacillati</taxon>
        <taxon>Actinomycetota</taxon>
        <taxon>Actinomycetes</taxon>
        <taxon>Kitasatosporales</taxon>
        <taxon>Streptomycetaceae</taxon>
        <taxon>Streptomyces</taxon>
    </lineage>
</organism>
<evidence type="ECO:0000313" key="8">
    <source>
        <dbReference type="Proteomes" id="UP000325849"/>
    </source>
</evidence>
<dbReference type="InterPro" id="IPR006776">
    <property type="entry name" value="SsgB"/>
</dbReference>
<dbReference type="GO" id="GO:0030435">
    <property type="term" value="P:sporulation resulting in formation of a cellular spore"/>
    <property type="evidence" value="ECO:0007669"/>
    <property type="project" value="UniProtKB-KW"/>
</dbReference>
<dbReference type="GO" id="GO:0000917">
    <property type="term" value="P:division septum assembly"/>
    <property type="evidence" value="ECO:0007669"/>
    <property type="project" value="UniProtKB-KW"/>
</dbReference>
<keyword evidence="4" id="KW-0749">Sporulation</keyword>
<dbReference type="Proteomes" id="UP000325849">
    <property type="component" value="Unassembled WGS sequence"/>
</dbReference>
<comment type="subcellular location">
    <subcellularLocation>
        <location evidence="1">Cell septum</location>
    </subcellularLocation>
</comment>
<dbReference type="Pfam" id="PF04686">
    <property type="entry name" value="SsgA"/>
    <property type="match status" value="1"/>
</dbReference>
<evidence type="ECO:0000313" key="7">
    <source>
        <dbReference type="EMBL" id="MPY30198.1"/>
    </source>
</evidence>
<reference evidence="7 8" key="1">
    <citation type="submission" date="2019-07" db="EMBL/GenBank/DDBJ databases">
        <title>New species of Amycolatopsis and Streptomyces.</title>
        <authorList>
            <person name="Duangmal K."/>
            <person name="Teo W.F.A."/>
            <person name="Lipun K."/>
        </authorList>
    </citation>
    <scope>NUCLEOTIDE SEQUENCE [LARGE SCALE GENOMIC DNA]</scope>
    <source>
        <strain evidence="7 8">NBRC 109810</strain>
    </source>
</reference>
<dbReference type="Gene3D" id="2.30.31.20">
    <property type="entry name" value="Sporulation-specific cell division protein SsgB"/>
    <property type="match status" value="1"/>
</dbReference>
<dbReference type="EMBL" id="VJZD01000005">
    <property type="protein sequence ID" value="MPY30198.1"/>
    <property type="molecule type" value="Genomic_DNA"/>
</dbReference>
<accession>A0A5N8V828</accession>
<comment type="similarity">
    <text evidence="2">Belongs to the SsgA family.</text>
</comment>